<proteinExistence type="inferred from homology"/>
<sequence>MIYIRRKKMRSTYFSLFFVLLLCAGCLNKTRLEPKEGYVQVKGGRIWYRVFGEGTGTPVMMLHGGPGSTSRSFYQFEEIGKDRPIIIFDQLGSGRSDYHEDTTLLTVAQFVAQVEAVRKELRLNEFFLHGHSWGTALALEYYLAYPQAVKAISFNSPYFSTKVWKADADTLIASLPDSIQQYIRAGEQTKVFDSPEYQRANAYFVKNFGLRTERRKSKLDTANVKSNKFIYRYMWGPTEFTATGTLLNYDRVESLRKIQVPVLFITGEFDEARPQTVQRFQQIVPGSKFAVIPNAGHSTMHDNNEENVRVLKEFLAGIK</sequence>
<gene>
    <name evidence="6" type="ORF">KACHI17_00530</name>
</gene>
<dbReference type="InterPro" id="IPR000073">
    <property type="entry name" value="AB_hydrolase_1"/>
</dbReference>
<reference evidence="6" key="1">
    <citation type="submission" date="2024-02" db="EMBL/GenBank/DDBJ databases">
        <title>Sediminibacterium planktonica sp. nov. and Sediminibacterium longus sp. nov., isolated from surface lake and river water.</title>
        <authorList>
            <person name="Watanabe K."/>
            <person name="Takemine S."/>
            <person name="Ishii Y."/>
            <person name="Ogata Y."/>
            <person name="Shindo C."/>
            <person name="Suda W."/>
        </authorList>
    </citation>
    <scope>NUCLEOTIDE SEQUENCE</scope>
    <source>
        <strain evidence="6">KACHI17</strain>
    </source>
</reference>
<feature type="active site" description="Nucleophile" evidence="4">
    <location>
        <position position="132"/>
    </location>
</feature>
<comment type="similarity">
    <text evidence="1 3">Belongs to the peptidase S33 family.</text>
</comment>
<dbReference type="SUPFAM" id="SSF53474">
    <property type="entry name" value="alpha/beta-Hydrolases"/>
    <property type="match status" value="1"/>
</dbReference>
<dbReference type="GO" id="GO:0006508">
    <property type="term" value="P:proteolysis"/>
    <property type="evidence" value="ECO:0007669"/>
    <property type="project" value="InterPro"/>
</dbReference>
<keyword evidence="2 3" id="KW-0378">Hydrolase</keyword>
<dbReference type="InterPro" id="IPR005945">
    <property type="entry name" value="Pro_imino_pep"/>
</dbReference>
<evidence type="ECO:0000256" key="3">
    <source>
        <dbReference type="PIRNR" id="PIRNR005539"/>
    </source>
</evidence>
<dbReference type="PRINTS" id="PR00793">
    <property type="entry name" value="PROAMNOPTASE"/>
</dbReference>
<name>A0AAT9GEY7_9BACT</name>
<dbReference type="InterPro" id="IPR002410">
    <property type="entry name" value="Peptidase_S33"/>
</dbReference>
<dbReference type="EMBL" id="AP029612">
    <property type="protein sequence ID" value="BFG69172.1"/>
    <property type="molecule type" value="Genomic_DNA"/>
</dbReference>
<evidence type="ECO:0000259" key="5">
    <source>
        <dbReference type="Pfam" id="PF00561"/>
    </source>
</evidence>
<dbReference type="PANTHER" id="PTHR43798:SF31">
    <property type="entry name" value="AB HYDROLASE SUPERFAMILY PROTEIN YCLE"/>
    <property type="match status" value="1"/>
</dbReference>
<evidence type="ECO:0000313" key="6">
    <source>
        <dbReference type="EMBL" id="BFG69172.1"/>
    </source>
</evidence>
<evidence type="ECO:0000256" key="4">
    <source>
        <dbReference type="PIRSR" id="PIRSR005539-1"/>
    </source>
</evidence>
<evidence type="ECO:0000256" key="1">
    <source>
        <dbReference type="ARBA" id="ARBA00010088"/>
    </source>
</evidence>
<dbReference type="NCBIfam" id="TIGR01250">
    <property type="entry name" value="pro_imino_pep_2"/>
    <property type="match status" value="1"/>
</dbReference>
<feature type="domain" description="AB hydrolase-1" evidence="5">
    <location>
        <begin position="58"/>
        <end position="303"/>
    </location>
</feature>
<feature type="active site" description="Proton donor" evidence="4">
    <location>
        <position position="297"/>
    </location>
</feature>
<dbReference type="PIRSF" id="PIRSF005539">
    <property type="entry name" value="Pept_S33_TRI_F1"/>
    <property type="match status" value="1"/>
</dbReference>
<dbReference type="InterPro" id="IPR029058">
    <property type="entry name" value="AB_hydrolase_fold"/>
</dbReference>
<dbReference type="PANTHER" id="PTHR43798">
    <property type="entry name" value="MONOACYLGLYCEROL LIPASE"/>
    <property type="match status" value="1"/>
</dbReference>
<dbReference type="InterPro" id="IPR050266">
    <property type="entry name" value="AB_hydrolase_sf"/>
</dbReference>
<organism evidence="6">
    <name type="scientific">Sediminibacterium sp. KACHI17</name>
    <dbReference type="NCBI Taxonomy" id="1751071"/>
    <lineage>
        <taxon>Bacteria</taxon>
        <taxon>Pseudomonadati</taxon>
        <taxon>Bacteroidota</taxon>
        <taxon>Chitinophagia</taxon>
        <taxon>Chitinophagales</taxon>
        <taxon>Chitinophagaceae</taxon>
        <taxon>Sediminibacterium</taxon>
    </lineage>
</organism>
<dbReference type="Pfam" id="PF00561">
    <property type="entry name" value="Abhydrolase_1"/>
    <property type="match status" value="1"/>
</dbReference>
<evidence type="ECO:0000256" key="2">
    <source>
        <dbReference type="ARBA" id="ARBA00022801"/>
    </source>
</evidence>
<dbReference type="GO" id="GO:0016020">
    <property type="term" value="C:membrane"/>
    <property type="evidence" value="ECO:0007669"/>
    <property type="project" value="TreeGrafter"/>
</dbReference>
<dbReference type="AlphaFoldDB" id="A0AAT9GEY7"/>
<accession>A0AAT9GEY7</accession>
<protein>
    <submittedName>
        <fullName evidence="6">Proline iminopeptidase-family hydrolase</fullName>
    </submittedName>
</protein>
<dbReference type="GO" id="GO:0008233">
    <property type="term" value="F:peptidase activity"/>
    <property type="evidence" value="ECO:0007669"/>
    <property type="project" value="InterPro"/>
</dbReference>
<dbReference type="Gene3D" id="3.40.50.1820">
    <property type="entry name" value="alpha/beta hydrolase"/>
    <property type="match status" value="1"/>
</dbReference>
<feature type="active site" evidence="4">
    <location>
        <position position="270"/>
    </location>
</feature>